<reference evidence="1" key="1">
    <citation type="submission" date="2017-10" db="EMBL/GenBank/DDBJ databases">
        <title>Genome sequence of cellulolytic Lachnospiraceae bacterium XHS1971 isolated from hotspring sediment.</title>
        <authorList>
            <person name="Vasudevan G."/>
            <person name="Joshi A.J."/>
            <person name="Hivarkar S."/>
            <person name="Lanjekar V.B."/>
            <person name="Dhakephalkar P.K."/>
            <person name="Dagar S."/>
        </authorList>
    </citation>
    <scope>NUCLEOTIDE SEQUENCE</scope>
    <source>
        <strain evidence="1">XHS1971</strain>
    </source>
</reference>
<name>A0AC61DFS0_9FIRM</name>
<evidence type="ECO:0000313" key="2">
    <source>
        <dbReference type="Proteomes" id="UP000224460"/>
    </source>
</evidence>
<gene>
    <name evidence="1" type="ORF">CS063_03235</name>
</gene>
<keyword evidence="2" id="KW-1185">Reference proteome</keyword>
<organism evidence="1 2">
    <name type="scientific">Sporanaerobium hydrogeniformans</name>
    <dbReference type="NCBI Taxonomy" id="3072179"/>
    <lineage>
        <taxon>Bacteria</taxon>
        <taxon>Bacillati</taxon>
        <taxon>Bacillota</taxon>
        <taxon>Clostridia</taxon>
        <taxon>Lachnospirales</taxon>
        <taxon>Lachnospiraceae</taxon>
        <taxon>Sporanaerobium</taxon>
    </lineage>
</organism>
<dbReference type="EMBL" id="PEDL01000002">
    <property type="protein sequence ID" value="PHV71591.1"/>
    <property type="molecule type" value="Genomic_DNA"/>
</dbReference>
<accession>A0AC61DFS0</accession>
<evidence type="ECO:0000313" key="1">
    <source>
        <dbReference type="EMBL" id="PHV71591.1"/>
    </source>
</evidence>
<sequence>MENDEFMKKIMLEFSSIKNYDQKKGFLEDLNYHIGQMKYFYDELTPNQTGEPSTTFYRPKQVPRIHQIAYFNLTRGFPKELYGGHWCYVLKHFKTKFVIIPTTSVKVDSLPPDREFQMDIEVKDFPNCFITRLQVGDMRTVDIQRLYPAKGFYDVITAREEIIQNVQGILFPPQEEII</sequence>
<protein>
    <submittedName>
        <fullName evidence="1">Uncharacterized protein</fullName>
    </submittedName>
</protein>
<dbReference type="Proteomes" id="UP000224460">
    <property type="component" value="Unassembled WGS sequence"/>
</dbReference>
<comment type="caution">
    <text evidence="1">The sequence shown here is derived from an EMBL/GenBank/DDBJ whole genome shotgun (WGS) entry which is preliminary data.</text>
</comment>
<proteinExistence type="predicted"/>